<protein>
    <submittedName>
        <fullName evidence="1">Uncharacterized protein K452DRAFT_317031</fullName>
    </submittedName>
</protein>
<proteinExistence type="predicted"/>
<evidence type="ECO:0000313" key="2">
    <source>
        <dbReference type="Proteomes" id="UP001165186"/>
    </source>
</evidence>
<name>A0ACB5S2U2_9PEZI</name>
<keyword evidence="2" id="KW-1185">Reference proteome</keyword>
<comment type="caution">
    <text evidence="1">The sequence shown here is derived from an EMBL/GenBank/DDBJ whole genome shotgun (WGS) entry which is preliminary data.</text>
</comment>
<dbReference type="EMBL" id="BSXG01000034">
    <property type="protein sequence ID" value="GME27081.1"/>
    <property type="molecule type" value="Genomic_DNA"/>
</dbReference>
<accession>A0ACB5S2U2</accession>
<organism evidence="1 2">
    <name type="scientific">Neofusicoccum parvum</name>
    <dbReference type="NCBI Taxonomy" id="310453"/>
    <lineage>
        <taxon>Eukaryota</taxon>
        <taxon>Fungi</taxon>
        <taxon>Dikarya</taxon>
        <taxon>Ascomycota</taxon>
        <taxon>Pezizomycotina</taxon>
        <taxon>Dothideomycetes</taxon>
        <taxon>Dothideomycetes incertae sedis</taxon>
        <taxon>Botryosphaeriales</taxon>
        <taxon>Botryosphaeriaceae</taxon>
        <taxon>Neofusicoccum</taxon>
    </lineage>
</organism>
<reference evidence="1" key="1">
    <citation type="submission" date="2024-09" db="EMBL/GenBank/DDBJ databases">
        <title>Draft Genome Sequences of Neofusicoccum parvum.</title>
        <authorList>
            <person name="Ashida A."/>
            <person name="Camagna M."/>
            <person name="Tanaka A."/>
            <person name="Takemoto D."/>
        </authorList>
    </citation>
    <scope>NUCLEOTIDE SEQUENCE</scope>
    <source>
        <strain evidence="1">PPO83</strain>
    </source>
</reference>
<evidence type="ECO:0000313" key="1">
    <source>
        <dbReference type="EMBL" id="GME27081.1"/>
    </source>
</evidence>
<gene>
    <name evidence="1" type="primary">g3403</name>
    <name evidence="1" type="ORF">NpPPO83_00003403</name>
</gene>
<sequence>MLQYRQYWDDPQAASEVFVVQLLLILAIGTCFCGQQSFESLRSSTAPWVYAASAWLHSPVGASLIAIPAVQTRCLMLLARQTSSIGLGQIWGSAGSLLNTAMQLGLHRSPACLPGTGAFEAELRRRLWATVAELVVQTSIDAGAAPIFSHDDFDCEPPSNIDDDQLHEDAAAAPTPKPLASFTQTTTQILLLQSLPARLEIAKHLNHFRSNGSYSTTLQLHAKLSNGLPPQSMTIVPLSRPSSSAGNEHAFPPLAPSPFQAKLLTLLTQRFLLALHQHFALRAHKDPTFHFSRTACLTTSLVLLSLSKTDTSPTVLAAAVPSSSTCIEDTYALLARRASGTFREGTLRPAIAICLELVALVNYHEHHWSFLALGSDHTSSTEQQLRAIEGFVELARERVRVAGDSFKTHVVFFVILAIVGAVEKGEERMDWLVKAAVKESLDVCLGLLRERLHECGGGMSDIAVSPTETTQRDEVTAECDDSEFSFDPTFPDTGDVMQGLSGAF</sequence>
<dbReference type="Proteomes" id="UP001165186">
    <property type="component" value="Unassembled WGS sequence"/>
</dbReference>